<name>A0AA86APJ4_SULMK</name>
<accession>A0AA86APJ4</accession>
<sequence length="179" mass="20099">MKTTEKQDRDFDKKFDLEHEAFLASNGKTIPVTIHKPVNNGEAANNVGLKDMSPKIGEDEMTMDKFNEMMALYNARVNANQVTLSAQISAREVQKGKERSDKATGAPILDSEGNQTFYPSRYKITLIFKGGTLVQNVSEAMYNELELNSTYMFKGSLGFVKDFGQDVLSPIWQSWEKVA</sequence>
<dbReference type="AlphaFoldDB" id="A0AA86APJ4"/>
<organism evidence="2 3">
    <name type="scientific">Sulfurospirillum multivorans (strain DM 12446 / JCM 15788 / NBRC 109480)</name>
    <dbReference type="NCBI Taxonomy" id="1150621"/>
    <lineage>
        <taxon>Bacteria</taxon>
        <taxon>Pseudomonadati</taxon>
        <taxon>Campylobacterota</taxon>
        <taxon>Epsilonproteobacteria</taxon>
        <taxon>Campylobacterales</taxon>
        <taxon>Sulfurospirillaceae</taxon>
        <taxon>Sulfurospirillum</taxon>
    </lineage>
</organism>
<evidence type="ECO:0000313" key="1">
    <source>
        <dbReference type="EMBL" id="AHJ12331.1"/>
    </source>
</evidence>
<dbReference type="RefSeq" id="WP_025344221.1">
    <property type="nucleotide sequence ID" value="NZ_CP007201.1"/>
</dbReference>
<reference evidence="2 3" key="1">
    <citation type="journal article" date="2014" name="Environ. Microbiol.">
        <title>Insights into organohalide respiration and the versatile catabolism of Sulfurospirillum multivorans gained from comparative genomics and physiological studies.</title>
        <authorList>
            <person name="Goris T."/>
            <person name="Schubert T."/>
            <person name="Gadkari J."/>
            <person name="Wubet T."/>
            <person name="Tarkka M."/>
            <person name="Buscot F."/>
            <person name="Adrian L."/>
            <person name="Diekert G."/>
        </authorList>
    </citation>
    <scope>NUCLEOTIDE SEQUENCE [LARGE SCALE GENOMIC DNA]</scope>
    <source>
        <strain evidence="3">DM 12446 / JCM 15788 / NBRC 109480</strain>
        <strain evidence="2">DSM 12446</strain>
    </source>
</reference>
<dbReference type="KEGG" id="smul:SMUL_1986"/>
<protein>
    <submittedName>
        <fullName evidence="2">Uncharacterized protein</fullName>
    </submittedName>
</protein>
<dbReference type="KEGG" id="smul:SMUL_1065"/>
<dbReference type="Proteomes" id="UP000019322">
    <property type="component" value="Chromosome"/>
</dbReference>
<proteinExistence type="predicted"/>
<dbReference type="EMBL" id="CP007201">
    <property type="protein sequence ID" value="AHJ12331.1"/>
    <property type="molecule type" value="Genomic_DNA"/>
</dbReference>
<dbReference type="EMBL" id="CP007201">
    <property type="protein sequence ID" value="AHJ13241.1"/>
    <property type="molecule type" value="Genomic_DNA"/>
</dbReference>
<gene>
    <name evidence="1" type="ORF">SMUL_1065</name>
    <name evidence="2" type="ORF">SMUL_1986</name>
</gene>
<evidence type="ECO:0000313" key="3">
    <source>
        <dbReference type="Proteomes" id="UP000019322"/>
    </source>
</evidence>
<evidence type="ECO:0000313" key="2">
    <source>
        <dbReference type="EMBL" id="AHJ13241.1"/>
    </source>
</evidence>